<dbReference type="InterPro" id="IPR042087">
    <property type="entry name" value="DNA_pol_B_thumb"/>
</dbReference>
<evidence type="ECO:0000313" key="5">
    <source>
        <dbReference type="EMBL" id="CAH2032288.1"/>
    </source>
</evidence>
<dbReference type="InterPro" id="IPR043502">
    <property type="entry name" value="DNA/RNA_pol_sf"/>
</dbReference>
<organism evidence="5 6">
    <name type="scientific">Trichlorobacter ammonificans</name>
    <dbReference type="NCBI Taxonomy" id="2916410"/>
    <lineage>
        <taxon>Bacteria</taxon>
        <taxon>Pseudomonadati</taxon>
        <taxon>Thermodesulfobacteriota</taxon>
        <taxon>Desulfuromonadia</taxon>
        <taxon>Geobacterales</taxon>
        <taxon>Geobacteraceae</taxon>
        <taxon>Trichlorobacter</taxon>
    </lineage>
</organism>
<reference evidence="5 6" key="1">
    <citation type="submission" date="2022-03" db="EMBL/GenBank/DDBJ databases">
        <authorList>
            <person name="Koch H."/>
        </authorList>
    </citation>
    <scope>NUCLEOTIDE SEQUENCE [LARGE SCALE GENOMIC DNA]</scope>
    <source>
        <strain evidence="5 6">G1</strain>
    </source>
</reference>
<accession>A0ABN8HL31</accession>
<keyword evidence="4" id="KW-0239">DNA-directed DNA polymerase</keyword>
<protein>
    <recommendedName>
        <fullName evidence="1">DNA-directed DNA polymerase</fullName>
        <ecNumber evidence="1">2.7.7.7</ecNumber>
    </recommendedName>
</protein>
<keyword evidence="6" id="KW-1185">Reference proteome</keyword>
<proteinExistence type="predicted"/>
<dbReference type="Gene3D" id="3.30.420.10">
    <property type="entry name" value="Ribonuclease H-like superfamily/Ribonuclease H"/>
    <property type="match status" value="1"/>
</dbReference>
<dbReference type="PANTHER" id="PTHR10322">
    <property type="entry name" value="DNA POLYMERASE CATALYTIC SUBUNIT"/>
    <property type="match status" value="1"/>
</dbReference>
<keyword evidence="5" id="KW-0378">Hydrolase</keyword>
<keyword evidence="3" id="KW-0548">Nucleotidyltransferase</keyword>
<dbReference type="InterPro" id="IPR036397">
    <property type="entry name" value="RNaseH_sf"/>
</dbReference>
<dbReference type="GO" id="GO:0004527">
    <property type="term" value="F:exonuclease activity"/>
    <property type="evidence" value="ECO:0007669"/>
    <property type="project" value="UniProtKB-KW"/>
</dbReference>
<dbReference type="RefSeq" id="WP_305733050.1">
    <property type="nucleotide sequence ID" value="NZ_OW150024.1"/>
</dbReference>
<name>A0ABN8HL31_9BACT</name>
<dbReference type="EC" id="2.7.7.7" evidence="1"/>
<evidence type="ECO:0000256" key="3">
    <source>
        <dbReference type="ARBA" id="ARBA00022695"/>
    </source>
</evidence>
<dbReference type="Proteomes" id="UP001295463">
    <property type="component" value="Chromosome"/>
</dbReference>
<dbReference type="Gene3D" id="3.90.1600.10">
    <property type="entry name" value="Palm domain of DNA polymerase"/>
    <property type="match status" value="1"/>
</dbReference>
<dbReference type="InterPro" id="IPR050240">
    <property type="entry name" value="DNA_pol_type-B"/>
</dbReference>
<dbReference type="SUPFAM" id="SSF53098">
    <property type="entry name" value="Ribonuclease H-like"/>
    <property type="match status" value="1"/>
</dbReference>
<dbReference type="InterPro" id="IPR012337">
    <property type="entry name" value="RNaseH-like_sf"/>
</dbReference>
<evidence type="ECO:0000256" key="4">
    <source>
        <dbReference type="ARBA" id="ARBA00022932"/>
    </source>
</evidence>
<dbReference type="SUPFAM" id="SSF56672">
    <property type="entry name" value="DNA/RNA polymerases"/>
    <property type="match status" value="1"/>
</dbReference>
<dbReference type="PANTHER" id="PTHR10322:SF23">
    <property type="entry name" value="DNA POLYMERASE DELTA CATALYTIC SUBUNIT"/>
    <property type="match status" value="1"/>
</dbReference>
<dbReference type="InterPro" id="IPR023211">
    <property type="entry name" value="DNA_pol_palm_dom_sf"/>
</dbReference>
<dbReference type="EMBL" id="OW150024">
    <property type="protein sequence ID" value="CAH2032288.1"/>
    <property type="molecule type" value="Genomic_DNA"/>
</dbReference>
<evidence type="ECO:0000313" key="6">
    <source>
        <dbReference type="Proteomes" id="UP001295463"/>
    </source>
</evidence>
<sequence>MKPDAATNTEPSLFGHAPFRGVVAVEPLGHGFRLFLRTEDGLTTQEVPFHPFLLTATPPVLRELPLSCVIKMLTGEGEYRYLLTFDTWHDCCLAYAHLHRSTTGPPPLFFPEREQQFLLSSGVTFFRGLTQEQVVVTFLASEVTHSSDGAVFRLAISDRRQGDLLLASDRMSERAMFEELSRILRRDDPDLLVGYGLAQQLPALLRRARNAGVRLAWGRDGSSPRVKEFSPSRQESGRAAGWCRIFGRSVVDLRHLLRLADRPRPGGLSRDRGKDEEGLRQQLGVLRSEYRVLAPAFLQLSGMVPYPPQVCQHRSRADVASALLVRAYLHHRHSMPPLPPHPHSHQHGTGLRGWTPQLRPGPHGPVVHCELRALLPAILLAYRLAPRSDDLAMFQSLLHRLTRLKREARLEAETLGAGDGFAAADSRRVVLGSLARGFYGLLASSHLLFADQQTAAETERLGRVLTGDLLTWLREQGAEPLELDRDGIYFIPPPGHDGTQEVSHLLRRLTELLPGEMTLSCDSRYRAMVRYKPGNYALLGYDGTLVIKGSSLTSGGLEPFLRQFLHDALRLLLEDGAGRVAALYEERLQQLSTRQVPVEQLARTETLPLSSEQYRREVREGKRHHSAVGELALRSEAPFHAGDRVSYYVTGSGSHIRVHEQCRLLADYDPRHPDFNVAWYAERLHRLYRRLTGFLAAEPGLF</sequence>
<dbReference type="Gene3D" id="1.10.132.60">
    <property type="entry name" value="DNA polymerase family B, C-terminal domain"/>
    <property type="match status" value="1"/>
</dbReference>
<keyword evidence="2" id="KW-0808">Transferase</keyword>
<keyword evidence="5" id="KW-0540">Nuclease</keyword>
<gene>
    <name evidence="5" type="ORF">GEAMG1_2452</name>
</gene>
<evidence type="ECO:0000256" key="1">
    <source>
        <dbReference type="ARBA" id="ARBA00012417"/>
    </source>
</evidence>
<keyword evidence="5" id="KW-0269">Exonuclease</keyword>
<evidence type="ECO:0000256" key="2">
    <source>
        <dbReference type="ARBA" id="ARBA00022679"/>
    </source>
</evidence>